<sequence length="443" mass="48557">MERSLPSPASRSGALGTFPAPEHALEPRLRGMKPSATLAIQERCSKLAAEGRAVYKLGLGQSPFPVPTCVVEALRAHAAEKDYLPVRGLPQLRAAVAQYHRYRHGIRSTAEDVLVGPGSKELMFLLQVVFRGELVLPSPSWVSYEPQARILGQRVRRIPTDPSREFRITPEQIDELCQREPGLPRILILNYPSNPTGCSYDARELEALAAVLRRHGVVVLSDEIYGELEFDGRHTSIARFYEEGTIVASGLSKWCGAGGWRLGTFTFPAQLGWLLDAMAVVASETYSATSAPIQYAAVRAFQGGDEIETYLRRSRRILAAVCGAFRDALVAEGVLCRPATGGFYLFPSLDPLAERLARRGISTSPELCARILDEASVATLPGSDFGVPEDRLFLRVALVNFDGARALSALADDRPVDADFLRDHCAPTMRAMDAIVDWIRRAV</sequence>
<dbReference type="AlphaFoldDB" id="A0A6N7PZT8"/>
<dbReference type="EC" id="2.6.1.-" evidence="6"/>
<dbReference type="InterPro" id="IPR015422">
    <property type="entry name" value="PyrdxlP-dep_Trfase_small"/>
</dbReference>
<evidence type="ECO:0000313" key="10">
    <source>
        <dbReference type="Proteomes" id="UP000440224"/>
    </source>
</evidence>
<dbReference type="Proteomes" id="UP000440224">
    <property type="component" value="Unassembled WGS sequence"/>
</dbReference>
<accession>A0A6N7PZT8</accession>
<dbReference type="InterPro" id="IPR050596">
    <property type="entry name" value="AspAT/PAT-like"/>
</dbReference>
<evidence type="ECO:0000256" key="1">
    <source>
        <dbReference type="ARBA" id="ARBA00001933"/>
    </source>
</evidence>
<gene>
    <name evidence="9" type="ORF">GF068_37130</name>
</gene>
<keyword evidence="10" id="KW-1185">Reference proteome</keyword>
<dbReference type="CDD" id="cd00609">
    <property type="entry name" value="AAT_like"/>
    <property type="match status" value="1"/>
</dbReference>
<evidence type="ECO:0000256" key="2">
    <source>
        <dbReference type="ARBA" id="ARBA00007441"/>
    </source>
</evidence>
<evidence type="ECO:0000256" key="3">
    <source>
        <dbReference type="ARBA" id="ARBA00022576"/>
    </source>
</evidence>
<dbReference type="GO" id="GO:0030170">
    <property type="term" value="F:pyridoxal phosphate binding"/>
    <property type="evidence" value="ECO:0007669"/>
    <property type="project" value="InterPro"/>
</dbReference>
<dbReference type="InterPro" id="IPR004839">
    <property type="entry name" value="Aminotransferase_I/II_large"/>
</dbReference>
<proteinExistence type="inferred from homology"/>
<evidence type="ECO:0000256" key="6">
    <source>
        <dbReference type="RuleBase" id="RU000481"/>
    </source>
</evidence>
<dbReference type="Gene3D" id="3.40.640.10">
    <property type="entry name" value="Type I PLP-dependent aspartate aminotransferase-like (Major domain)"/>
    <property type="match status" value="1"/>
</dbReference>
<dbReference type="PANTHER" id="PTHR46383:SF1">
    <property type="entry name" value="ASPARTATE AMINOTRANSFERASE"/>
    <property type="match status" value="1"/>
</dbReference>
<dbReference type="InterPro" id="IPR015424">
    <property type="entry name" value="PyrdxlP-dep_Trfase"/>
</dbReference>
<feature type="domain" description="Aminotransferase class I/classII large" evidence="8">
    <location>
        <begin position="54"/>
        <end position="397"/>
    </location>
</feature>
<evidence type="ECO:0000256" key="4">
    <source>
        <dbReference type="ARBA" id="ARBA00022679"/>
    </source>
</evidence>
<evidence type="ECO:0000259" key="8">
    <source>
        <dbReference type="Pfam" id="PF00155"/>
    </source>
</evidence>
<feature type="region of interest" description="Disordered" evidence="7">
    <location>
        <begin position="1"/>
        <end position="24"/>
    </location>
</feature>
<evidence type="ECO:0000256" key="5">
    <source>
        <dbReference type="ARBA" id="ARBA00022898"/>
    </source>
</evidence>
<reference evidence="9 10" key="1">
    <citation type="submission" date="2019-10" db="EMBL/GenBank/DDBJ databases">
        <title>A soil myxobacterium in the family Polyangiaceae.</title>
        <authorList>
            <person name="Li Y."/>
            <person name="Wang J."/>
        </authorList>
    </citation>
    <scope>NUCLEOTIDE SEQUENCE [LARGE SCALE GENOMIC DNA]</scope>
    <source>
        <strain evidence="9 10">DSM 14734</strain>
    </source>
</reference>
<evidence type="ECO:0000313" key="9">
    <source>
        <dbReference type="EMBL" id="MRG97513.1"/>
    </source>
</evidence>
<dbReference type="EMBL" id="WJIE01000018">
    <property type="protein sequence ID" value="MRG97513.1"/>
    <property type="molecule type" value="Genomic_DNA"/>
</dbReference>
<name>A0A6N7PZT8_9BACT</name>
<dbReference type="SUPFAM" id="SSF53383">
    <property type="entry name" value="PLP-dependent transferases"/>
    <property type="match status" value="1"/>
</dbReference>
<dbReference type="InterPro" id="IPR004838">
    <property type="entry name" value="NHTrfase_class1_PyrdxlP-BS"/>
</dbReference>
<comment type="caution">
    <text evidence="9">The sequence shown here is derived from an EMBL/GenBank/DDBJ whole genome shotgun (WGS) entry which is preliminary data.</text>
</comment>
<protein>
    <recommendedName>
        <fullName evidence="6">Aminotransferase</fullName>
        <ecNumber evidence="6">2.6.1.-</ecNumber>
    </recommendedName>
</protein>
<keyword evidence="5" id="KW-0663">Pyridoxal phosphate</keyword>
<evidence type="ECO:0000256" key="7">
    <source>
        <dbReference type="SAM" id="MobiDB-lite"/>
    </source>
</evidence>
<dbReference type="InterPro" id="IPR015421">
    <property type="entry name" value="PyrdxlP-dep_Trfase_major"/>
</dbReference>
<dbReference type="PROSITE" id="PS00105">
    <property type="entry name" value="AA_TRANSFER_CLASS_1"/>
    <property type="match status" value="1"/>
</dbReference>
<dbReference type="Pfam" id="PF00155">
    <property type="entry name" value="Aminotran_1_2"/>
    <property type="match status" value="1"/>
</dbReference>
<keyword evidence="3 6" id="KW-0032">Aminotransferase</keyword>
<dbReference type="PANTHER" id="PTHR46383">
    <property type="entry name" value="ASPARTATE AMINOTRANSFERASE"/>
    <property type="match status" value="1"/>
</dbReference>
<dbReference type="GO" id="GO:0006520">
    <property type="term" value="P:amino acid metabolic process"/>
    <property type="evidence" value="ECO:0007669"/>
    <property type="project" value="InterPro"/>
</dbReference>
<dbReference type="GO" id="GO:0008483">
    <property type="term" value="F:transaminase activity"/>
    <property type="evidence" value="ECO:0007669"/>
    <property type="project" value="UniProtKB-KW"/>
</dbReference>
<comment type="similarity">
    <text evidence="2 6">Belongs to the class-I pyridoxal-phosphate-dependent aminotransferase family.</text>
</comment>
<dbReference type="Gene3D" id="3.90.1150.10">
    <property type="entry name" value="Aspartate Aminotransferase, domain 1"/>
    <property type="match status" value="1"/>
</dbReference>
<comment type="cofactor">
    <cofactor evidence="1 6">
        <name>pyridoxal 5'-phosphate</name>
        <dbReference type="ChEBI" id="CHEBI:597326"/>
    </cofactor>
</comment>
<dbReference type="OrthoDB" id="9804474at2"/>
<keyword evidence="4 6" id="KW-0808">Transferase</keyword>
<organism evidence="9 10">
    <name type="scientific">Polyangium spumosum</name>
    <dbReference type="NCBI Taxonomy" id="889282"/>
    <lineage>
        <taxon>Bacteria</taxon>
        <taxon>Pseudomonadati</taxon>
        <taxon>Myxococcota</taxon>
        <taxon>Polyangia</taxon>
        <taxon>Polyangiales</taxon>
        <taxon>Polyangiaceae</taxon>
        <taxon>Polyangium</taxon>
    </lineage>
</organism>